<keyword evidence="3" id="KW-1185">Reference proteome</keyword>
<dbReference type="RefSeq" id="WP_245747782.1">
    <property type="nucleotide sequence ID" value="NZ_FOVE01000006.1"/>
</dbReference>
<proteinExistence type="predicted"/>
<dbReference type="Pfam" id="PF04351">
    <property type="entry name" value="PilP"/>
    <property type="match status" value="1"/>
</dbReference>
<dbReference type="AlphaFoldDB" id="A0A1I4XR27"/>
<dbReference type="EMBL" id="FOVE01000006">
    <property type="protein sequence ID" value="SFN27740.1"/>
    <property type="molecule type" value="Genomic_DNA"/>
</dbReference>
<reference evidence="3" key="1">
    <citation type="submission" date="2016-10" db="EMBL/GenBank/DDBJ databases">
        <authorList>
            <person name="Varghese N."/>
            <person name="Submissions S."/>
        </authorList>
    </citation>
    <scope>NUCLEOTIDE SEQUENCE [LARGE SCALE GENOMIC DNA]</scope>
    <source>
        <strain evidence="3">DSM 6150</strain>
    </source>
</reference>
<dbReference type="STRING" id="83765.SAMN05660284_01049"/>
<accession>A0A1I4XR27</accession>
<evidence type="ECO:0000256" key="1">
    <source>
        <dbReference type="SAM" id="SignalP"/>
    </source>
</evidence>
<dbReference type="PROSITE" id="PS51257">
    <property type="entry name" value="PROKAR_LIPOPROTEIN"/>
    <property type="match status" value="1"/>
</dbReference>
<organism evidence="2 3">
    <name type="scientific">Formivibrio citricus</name>
    <dbReference type="NCBI Taxonomy" id="83765"/>
    <lineage>
        <taxon>Bacteria</taxon>
        <taxon>Pseudomonadati</taxon>
        <taxon>Pseudomonadota</taxon>
        <taxon>Betaproteobacteria</taxon>
        <taxon>Neisseriales</taxon>
        <taxon>Chitinibacteraceae</taxon>
        <taxon>Formivibrio</taxon>
    </lineage>
</organism>
<keyword evidence="1" id="KW-0732">Signal</keyword>
<dbReference type="Gene3D" id="2.30.30.830">
    <property type="match status" value="1"/>
</dbReference>
<feature type="signal peptide" evidence="1">
    <location>
        <begin position="1"/>
        <end position="21"/>
    </location>
</feature>
<dbReference type="PIRSF" id="PIRSF016481">
    <property type="entry name" value="Pilus_assembly_PilP"/>
    <property type="match status" value="1"/>
</dbReference>
<sequence length="181" mass="20167">MIKRWMMISLLAAGLTACFFGDENSDLKEWMKQSSEGLQGKVEPLPEAKPYEPFTYSAFELADPFKTSRMDVVKKGGARSGLAPNPNRPKEPLESYDLEKLKMVGILQRGSVIEGLVKAPDNNLYRVKLGSYMGQNFGMVVGISETEIKLKEIVEDSTGDWTERSATLNLEEAGQKAEQKK</sequence>
<dbReference type="InterPro" id="IPR007446">
    <property type="entry name" value="PilP"/>
</dbReference>
<feature type="chain" id="PRO_5017184142" evidence="1">
    <location>
        <begin position="22"/>
        <end position="181"/>
    </location>
</feature>
<protein>
    <submittedName>
        <fullName evidence="2">Type IV pilus assembly protein PilP</fullName>
    </submittedName>
</protein>
<name>A0A1I4XR27_9NEIS</name>
<evidence type="ECO:0000313" key="3">
    <source>
        <dbReference type="Proteomes" id="UP000242869"/>
    </source>
</evidence>
<evidence type="ECO:0000313" key="2">
    <source>
        <dbReference type="EMBL" id="SFN27740.1"/>
    </source>
</evidence>
<dbReference type="Proteomes" id="UP000242869">
    <property type="component" value="Unassembled WGS sequence"/>
</dbReference>
<gene>
    <name evidence="2" type="ORF">SAMN05660284_01049</name>
</gene>